<dbReference type="AlphaFoldDB" id="A0A8S0ZHQ8"/>
<dbReference type="InterPro" id="IPR038717">
    <property type="entry name" value="Tc1-like_DDE_dom"/>
</dbReference>
<feature type="domain" description="Tc1-like transposase DDE" evidence="1">
    <location>
        <begin position="223"/>
        <end position="354"/>
    </location>
</feature>
<dbReference type="OrthoDB" id="2266637at2759"/>
<name>A0A8S0ZHQ8_ARCPL</name>
<dbReference type="Proteomes" id="UP000494106">
    <property type="component" value="Unassembled WGS sequence"/>
</dbReference>
<dbReference type="Pfam" id="PF13358">
    <property type="entry name" value="DDE_3"/>
    <property type="match status" value="1"/>
</dbReference>
<dbReference type="Gene3D" id="3.30.420.10">
    <property type="entry name" value="Ribonuclease H-like superfamily/Ribonuclease H"/>
    <property type="match status" value="1"/>
</dbReference>
<protein>
    <recommendedName>
        <fullName evidence="1">Tc1-like transposase DDE domain-containing protein</fullName>
    </recommendedName>
</protein>
<sequence>MSKKPLRSQARNIVFNVYRKIIEGEGVNLTQSLILKRVVDLTGEDTSNDGVFSTPGKKRRGGKKKINLDSFDLELIRNKVKEFYTVRQEIPTVMKLLQILRQDIDFNGGRESCRLILKEIGFEYVKCQSKRTILMEREDIKLQRYKFLKRTKEKSEAEEHNKLYVIYLDETYIHGSCTVNKCWQSKYITGLSKSISLGARWIIVNAGGENGFVPNCCLVYRSTSISADYHHDMNKNNFTKWVTEKLIPNLTRPSLIVMDNASYHSVRMNKPPTQANRIADIKEWLRANYLHYDDLWRKYQLLEVVKQNMSAPLYEIDEVLKSHGHEVLGLPLYHCTLNPIELIWGIMKQKVADKNVNRPASDIKLLTEEAISQIGAEEWRKCCEHVKKIENDFIKQDRIMKRLEERFIINTSLSSSSDDEQEMLVEFLESFSSSE</sequence>
<reference evidence="2 3" key="1">
    <citation type="submission" date="2020-04" db="EMBL/GenBank/DDBJ databases">
        <authorList>
            <person name="Wallbank WR R."/>
            <person name="Pardo Diaz C."/>
            <person name="Kozak K."/>
            <person name="Martin S."/>
            <person name="Jiggins C."/>
            <person name="Moest M."/>
            <person name="Warren A I."/>
            <person name="Byers J.R.P. K."/>
            <person name="Montejo-Kovacevich G."/>
            <person name="Yen C E."/>
        </authorList>
    </citation>
    <scope>NUCLEOTIDE SEQUENCE [LARGE SCALE GENOMIC DNA]</scope>
</reference>
<organism evidence="2 3">
    <name type="scientific">Arctia plantaginis</name>
    <name type="common">Wood tiger moth</name>
    <name type="synonym">Phalaena plantaginis</name>
    <dbReference type="NCBI Taxonomy" id="874455"/>
    <lineage>
        <taxon>Eukaryota</taxon>
        <taxon>Metazoa</taxon>
        <taxon>Ecdysozoa</taxon>
        <taxon>Arthropoda</taxon>
        <taxon>Hexapoda</taxon>
        <taxon>Insecta</taxon>
        <taxon>Pterygota</taxon>
        <taxon>Neoptera</taxon>
        <taxon>Endopterygota</taxon>
        <taxon>Lepidoptera</taxon>
        <taxon>Glossata</taxon>
        <taxon>Ditrysia</taxon>
        <taxon>Noctuoidea</taxon>
        <taxon>Erebidae</taxon>
        <taxon>Arctiinae</taxon>
        <taxon>Arctia</taxon>
    </lineage>
</organism>
<keyword evidence="3" id="KW-1185">Reference proteome</keyword>
<evidence type="ECO:0000313" key="3">
    <source>
        <dbReference type="Proteomes" id="UP000494106"/>
    </source>
</evidence>
<dbReference type="InterPro" id="IPR036397">
    <property type="entry name" value="RNaseH_sf"/>
</dbReference>
<gene>
    <name evidence="2" type="ORF">APLA_LOCUS4699</name>
</gene>
<dbReference type="PANTHER" id="PTHR33939:SF1">
    <property type="entry name" value="DUF4371 DOMAIN-CONTAINING PROTEIN"/>
    <property type="match status" value="1"/>
</dbReference>
<evidence type="ECO:0000259" key="1">
    <source>
        <dbReference type="Pfam" id="PF13358"/>
    </source>
</evidence>
<dbReference type="PANTHER" id="PTHR33939">
    <property type="entry name" value="PROTEIN CBG22215"/>
    <property type="match status" value="1"/>
</dbReference>
<proteinExistence type="predicted"/>
<evidence type="ECO:0000313" key="2">
    <source>
        <dbReference type="EMBL" id="CAB3232068.1"/>
    </source>
</evidence>
<comment type="caution">
    <text evidence="2">The sequence shown here is derived from an EMBL/GenBank/DDBJ whole genome shotgun (WGS) entry which is preliminary data.</text>
</comment>
<accession>A0A8S0ZHQ8</accession>
<dbReference type="GO" id="GO:0003676">
    <property type="term" value="F:nucleic acid binding"/>
    <property type="evidence" value="ECO:0007669"/>
    <property type="project" value="InterPro"/>
</dbReference>
<dbReference type="EMBL" id="CADEBC010000476">
    <property type="protein sequence ID" value="CAB3232068.1"/>
    <property type="molecule type" value="Genomic_DNA"/>
</dbReference>